<dbReference type="InterPro" id="IPR024326">
    <property type="entry name" value="RRP7_C"/>
</dbReference>
<dbReference type="Pfam" id="PF17110">
    <property type="entry name" value="TFB6"/>
    <property type="match status" value="1"/>
</dbReference>
<proteinExistence type="predicted"/>
<accession>A0A225AGS8</accession>
<evidence type="ECO:0008006" key="6">
    <source>
        <dbReference type="Google" id="ProtNLM"/>
    </source>
</evidence>
<feature type="domain" description="Ribosomal RNA-processing protein 7 C-terminal" evidence="2">
    <location>
        <begin position="209"/>
        <end position="320"/>
    </location>
</feature>
<keyword evidence="5" id="KW-1185">Reference proteome</keyword>
<evidence type="ECO:0000259" key="3">
    <source>
        <dbReference type="Pfam" id="PF17799"/>
    </source>
</evidence>
<dbReference type="PANTHER" id="PTHR37781:SF1">
    <property type="entry name" value="ADR380WP"/>
    <property type="match status" value="1"/>
</dbReference>
<dbReference type="CDD" id="cd12293">
    <property type="entry name" value="dRRM_Rrp7p"/>
    <property type="match status" value="1"/>
</dbReference>
<dbReference type="InterPro" id="IPR040447">
    <property type="entry name" value="RRM_Rrp7"/>
</dbReference>
<feature type="compositionally biased region" description="Low complexity" evidence="1">
    <location>
        <begin position="88"/>
        <end position="102"/>
    </location>
</feature>
<evidence type="ECO:0000256" key="1">
    <source>
        <dbReference type="SAM" id="MobiDB-lite"/>
    </source>
</evidence>
<organism evidence="4 5">
    <name type="scientific">Talaromyces atroroseus</name>
    <dbReference type="NCBI Taxonomy" id="1441469"/>
    <lineage>
        <taxon>Eukaryota</taxon>
        <taxon>Fungi</taxon>
        <taxon>Dikarya</taxon>
        <taxon>Ascomycota</taxon>
        <taxon>Pezizomycotina</taxon>
        <taxon>Eurotiomycetes</taxon>
        <taxon>Eurotiomycetidae</taxon>
        <taxon>Eurotiales</taxon>
        <taxon>Trichocomaceae</taxon>
        <taxon>Talaromyces</taxon>
        <taxon>Talaromyces sect. Trachyspermi</taxon>
    </lineage>
</organism>
<evidence type="ECO:0000313" key="5">
    <source>
        <dbReference type="Proteomes" id="UP000214365"/>
    </source>
</evidence>
<gene>
    <name evidence="4" type="ORF">UA08_06215</name>
</gene>
<evidence type="ECO:0000259" key="2">
    <source>
        <dbReference type="Pfam" id="PF12923"/>
    </source>
</evidence>
<dbReference type="Pfam" id="PF17799">
    <property type="entry name" value="RRM_Rrp7"/>
    <property type="match status" value="1"/>
</dbReference>
<sequence length="653" mass="72337">MPKKSSSIEISGYTVLPLRLPATPSFPSPATHYLYLRAHEPRIPDADAPRSLFLVNLPIDTTELHLRHLFSSQLSAGRVEKVHFGSTATSAATTTTVSTTASEAGQGKKRKRDEITASDLQNQLENVKLPSTWDRALHASGSHAVVTFVDRPAMEASLKAARKAARSRSRSTEGEKKNKGITIPWAEGIEDRVPNLGASRYQKHCNELRFPAADELSGIVNEYMSLFAQVEETRARESARRAQEPDEDGFVTVTKGPRLTDLAAREEEVRELVEKQKRREEGLGDFYRFQTREKRKERQNDLLKRFDEDRRKIEKLKRGRGGIMGLHLVRYISQFQYSQHGNSTRSDTMIASNPNYVVRPSPHGYSNINTPTTMNTTNTTGAEEGGFLNPTLPSPAPTTSTSTNTTSTITLPRQRIHPLKPGGAKESSLINHVDRKILRINRRHAKKFSSALRGADADDTVTGSMRDADAEDGEGEAKGYESFTEVARDIEEVIDVVWVSGTPSLQIPYLISLAGLVNTYLPEYPLGAAAAKQTFRLLRKFDVMFASLLVGEDVESGIPLSGFEAGRAGYVSMTEKVRIKSVAETSRIVVVEMEVGDDVDDEDEDEDGMDIDGGDDDDDDAATETRTWEMEAARVYERTIQYLGDELGKAELG</sequence>
<dbReference type="GO" id="GO:0005675">
    <property type="term" value="C:transcription factor TFIIH holo complex"/>
    <property type="evidence" value="ECO:0007669"/>
    <property type="project" value="TreeGrafter"/>
</dbReference>
<feature type="region of interest" description="Disordered" evidence="1">
    <location>
        <begin position="456"/>
        <end position="479"/>
    </location>
</feature>
<dbReference type="GeneID" id="31005971"/>
<dbReference type="EMBL" id="LFMY01000009">
    <property type="protein sequence ID" value="OKL58393.1"/>
    <property type="molecule type" value="Genomic_DNA"/>
</dbReference>
<dbReference type="Proteomes" id="UP000214365">
    <property type="component" value="Unassembled WGS sequence"/>
</dbReference>
<dbReference type="STRING" id="1441469.A0A225AGS8"/>
<dbReference type="RefSeq" id="XP_020118514.1">
    <property type="nucleotide sequence ID" value="XM_020268514.1"/>
</dbReference>
<feature type="region of interest" description="Disordered" evidence="1">
    <location>
        <begin position="596"/>
        <end position="626"/>
    </location>
</feature>
<feature type="compositionally biased region" description="Acidic residues" evidence="1">
    <location>
        <begin position="596"/>
        <end position="622"/>
    </location>
</feature>
<dbReference type="InterPro" id="IPR031349">
    <property type="entry name" value="Tfb6"/>
</dbReference>
<dbReference type="Pfam" id="PF12923">
    <property type="entry name" value="RRP7"/>
    <property type="match status" value="1"/>
</dbReference>
<feature type="region of interest" description="Disordered" evidence="1">
    <location>
        <begin position="88"/>
        <end position="119"/>
    </location>
</feature>
<protein>
    <recommendedName>
        <fullName evidence="6">Ribosomal RNA-processing protein 7 C-terminal domain-containing protein</fullName>
    </recommendedName>
</protein>
<evidence type="ECO:0000313" key="4">
    <source>
        <dbReference type="EMBL" id="OKL58393.1"/>
    </source>
</evidence>
<comment type="caution">
    <text evidence="4">The sequence shown here is derived from an EMBL/GenBank/DDBJ whole genome shotgun (WGS) entry which is preliminary data.</text>
</comment>
<dbReference type="AlphaFoldDB" id="A0A225AGS8"/>
<feature type="domain" description="Rrp7 RRM-like N-terminal" evidence="3">
    <location>
        <begin position="9"/>
        <end position="201"/>
    </location>
</feature>
<dbReference type="PANTHER" id="PTHR37781">
    <property type="entry name" value="TFIIH COMPLEX SUBUNIT"/>
    <property type="match status" value="1"/>
</dbReference>
<dbReference type="Gene3D" id="6.10.250.1770">
    <property type="match status" value="1"/>
</dbReference>
<reference evidence="4 5" key="1">
    <citation type="submission" date="2015-06" db="EMBL/GenBank/DDBJ databases">
        <title>Talaromyces atroroseus IBT 11181 draft genome.</title>
        <authorList>
            <person name="Rasmussen K.B."/>
            <person name="Rasmussen S."/>
            <person name="Petersen B."/>
            <person name="Sicheritz-Ponten T."/>
            <person name="Mortensen U.H."/>
            <person name="Thrane U."/>
        </authorList>
    </citation>
    <scope>NUCLEOTIDE SEQUENCE [LARGE SCALE GENOMIC DNA]</scope>
    <source>
        <strain evidence="4 5">IBT 11181</strain>
    </source>
</reference>
<dbReference type="CDD" id="cd12950">
    <property type="entry name" value="RRP7_Rrp7p"/>
    <property type="match status" value="1"/>
</dbReference>
<dbReference type="OrthoDB" id="5390at2759"/>
<name>A0A225AGS8_TALAT</name>